<evidence type="ECO:0000259" key="1">
    <source>
        <dbReference type="Pfam" id="PF06230"/>
    </source>
</evidence>
<dbReference type="PANTHER" id="PTHR39962:SF1">
    <property type="entry name" value="LPXI FAMILY PROTEIN"/>
    <property type="match status" value="1"/>
</dbReference>
<dbReference type="Proteomes" id="UP000782312">
    <property type="component" value="Unassembled WGS sequence"/>
</dbReference>
<sequence length="276" mass="29694">MAESPERIGLIAGSGALAGEFLSSARGRGCEVAVAALSESVRRELEPGASAIAHLPPSQPKKIIRFFHSAGVERVAFAGKVEKRLLFQTLRFDLDALRFIQRARNLADVTIMDEVVRYAEENGLRVLPQTEYLGHLLAPEGPIGRRRLKEAQRKDAAYAIRMAREIARLDIGQTVVVRKGAVVAVEAVEGTDEAIRRGCRLAGKGALVCKAARPKQDLRYDIPVVGPGTLDAVREGGASALLVEAGRTFLLERERLAREADAAGVALAGWSGEGEP</sequence>
<dbReference type="Gene3D" id="3.40.140.80">
    <property type="match status" value="1"/>
</dbReference>
<reference evidence="3" key="1">
    <citation type="submission" date="2020-07" db="EMBL/GenBank/DDBJ databases">
        <title>Huge and variable diversity of episymbiotic CPR bacteria and DPANN archaea in groundwater ecosystems.</title>
        <authorList>
            <person name="He C.Y."/>
            <person name="Keren R."/>
            <person name="Whittaker M."/>
            <person name="Farag I.F."/>
            <person name="Doudna J."/>
            <person name="Cate J.H.D."/>
            <person name="Banfield J.F."/>
        </authorList>
    </citation>
    <scope>NUCLEOTIDE SEQUENCE</scope>
    <source>
        <strain evidence="3">NC_groundwater_763_Ag_S-0.2um_68_21</strain>
    </source>
</reference>
<feature type="domain" description="LpxI C-terminal" evidence="1">
    <location>
        <begin position="139"/>
        <end position="267"/>
    </location>
</feature>
<dbReference type="InterPro" id="IPR043167">
    <property type="entry name" value="LpxI_C_sf"/>
</dbReference>
<dbReference type="InterPro" id="IPR041255">
    <property type="entry name" value="LpxI_N"/>
</dbReference>
<proteinExistence type="predicted"/>
<dbReference type="GO" id="GO:0016787">
    <property type="term" value="F:hydrolase activity"/>
    <property type="evidence" value="ECO:0007669"/>
    <property type="project" value="UniProtKB-KW"/>
</dbReference>
<evidence type="ECO:0000313" key="4">
    <source>
        <dbReference type="Proteomes" id="UP000782312"/>
    </source>
</evidence>
<dbReference type="Pfam" id="PF17930">
    <property type="entry name" value="LpxI_N"/>
    <property type="match status" value="1"/>
</dbReference>
<keyword evidence="3" id="KW-0378">Hydrolase</keyword>
<accession>A0A932HXX2</accession>
<dbReference type="PANTHER" id="PTHR39962">
    <property type="entry name" value="BLL4848 PROTEIN"/>
    <property type="match status" value="1"/>
</dbReference>
<evidence type="ECO:0000313" key="3">
    <source>
        <dbReference type="EMBL" id="MBI3127297.1"/>
    </source>
</evidence>
<dbReference type="AlphaFoldDB" id="A0A932HXX2"/>
<dbReference type="EC" id="3.6.1.54" evidence="3"/>
<feature type="domain" description="LpxI N-terminal" evidence="2">
    <location>
        <begin position="7"/>
        <end position="136"/>
    </location>
</feature>
<name>A0A932HXX2_UNCTE</name>
<organism evidence="3 4">
    <name type="scientific">Tectimicrobiota bacterium</name>
    <dbReference type="NCBI Taxonomy" id="2528274"/>
    <lineage>
        <taxon>Bacteria</taxon>
        <taxon>Pseudomonadati</taxon>
        <taxon>Nitrospinota/Tectimicrobiota group</taxon>
        <taxon>Candidatus Tectimicrobiota</taxon>
    </lineage>
</organism>
<evidence type="ECO:0000259" key="2">
    <source>
        <dbReference type="Pfam" id="PF17930"/>
    </source>
</evidence>
<dbReference type="EMBL" id="JACPUR010000017">
    <property type="protein sequence ID" value="MBI3127297.1"/>
    <property type="molecule type" value="Genomic_DNA"/>
</dbReference>
<dbReference type="InterPro" id="IPR053174">
    <property type="entry name" value="LpxI"/>
</dbReference>
<dbReference type="Gene3D" id="3.40.50.20">
    <property type="match status" value="1"/>
</dbReference>
<comment type="caution">
    <text evidence="3">The sequence shown here is derived from an EMBL/GenBank/DDBJ whole genome shotgun (WGS) entry which is preliminary data.</text>
</comment>
<protein>
    <submittedName>
        <fullName evidence="3">UDP-2,3-diacylglucosamine diphosphatase LpxI</fullName>
        <ecNumber evidence="3">3.6.1.54</ecNumber>
    </submittedName>
</protein>
<gene>
    <name evidence="3" type="primary">lpxI</name>
    <name evidence="3" type="ORF">HYZ11_06810</name>
</gene>
<dbReference type="InterPro" id="IPR010415">
    <property type="entry name" value="LpxI_C"/>
</dbReference>
<dbReference type="Pfam" id="PF06230">
    <property type="entry name" value="LpxI_C"/>
    <property type="match status" value="1"/>
</dbReference>